<dbReference type="EMBL" id="UFXQ01000001">
    <property type="protein sequence ID" value="STC69803.1"/>
    <property type="molecule type" value="Genomic_DNA"/>
</dbReference>
<dbReference type="InterPro" id="IPR036388">
    <property type="entry name" value="WH-like_DNA-bd_sf"/>
</dbReference>
<proteinExistence type="predicted"/>
<evidence type="ECO:0000313" key="4">
    <source>
        <dbReference type="EMBL" id="STC69140.1"/>
    </source>
</evidence>
<evidence type="ECO:0000313" key="8">
    <source>
        <dbReference type="EMBL" id="STC69803.1"/>
    </source>
</evidence>
<gene>
    <name evidence="2" type="ORF">NCTC11862_00042</name>
    <name evidence="3" type="ORF">NCTC11862_00871</name>
    <name evidence="4" type="ORF">NCTC11862_00921</name>
    <name evidence="5" type="ORF">NCTC11862_01030</name>
    <name evidence="6" type="ORF">NCTC11862_01287</name>
    <name evidence="7" type="ORF">NCTC11862_01581</name>
    <name evidence="8" type="ORF">NCTC11862_01602</name>
    <name evidence="9" type="ORF">NCTC11862_01649</name>
    <name evidence="10" type="ORF">NCTC11862_01690</name>
    <name evidence="11" type="ORF">NCTC11862_01818</name>
    <name evidence="12" type="ORF">NCTC11862_02148</name>
    <name evidence="13" type="ORF">NCTC11862_02471</name>
</gene>
<dbReference type="EMBL" id="UFXQ01000001">
    <property type="protein sequence ID" value="STC68039.1"/>
    <property type="molecule type" value="Genomic_DNA"/>
</dbReference>
<dbReference type="Pfam" id="PF01527">
    <property type="entry name" value="HTH_Tnp_1"/>
    <property type="match status" value="1"/>
</dbReference>
<evidence type="ECO:0000313" key="5">
    <source>
        <dbReference type="EMBL" id="STC69246.1"/>
    </source>
</evidence>
<dbReference type="InterPro" id="IPR051839">
    <property type="entry name" value="RD_transcriptional_regulator"/>
</dbReference>
<evidence type="ECO:0000313" key="13">
    <source>
        <dbReference type="EMBL" id="STD70882.1"/>
    </source>
</evidence>
<evidence type="ECO:0000313" key="6">
    <source>
        <dbReference type="EMBL" id="STC69492.1"/>
    </source>
</evidence>
<evidence type="ECO:0000256" key="1">
    <source>
        <dbReference type="SAM" id="Coils"/>
    </source>
</evidence>
<dbReference type="InterPro" id="IPR009057">
    <property type="entry name" value="Homeodomain-like_sf"/>
</dbReference>
<evidence type="ECO:0000313" key="9">
    <source>
        <dbReference type="EMBL" id="STC69849.1"/>
    </source>
</evidence>
<evidence type="ECO:0000313" key="12">
    <source>
        <dbReference type="EMBL" id="STC70335.1"/>
    </source>
</evidence>
<dbReference type="RefSeq" id="WP_048402608.1">
    <property type="nucleotide sequence ID" value="NZ_LDYD01000009.1"/>
</dbReference>
<dbReference type="PANTHER" id="PTHR33215">
    <property type="entry name" value="PROTEIN DISTAL ANTENNA"/>
    <property type="match status" value="1"/>
</dbReference>
<dbReference type="EMBL" id="UFXQ01000002">
    <property type="protein sequence ID" value="STD70882.1"/>
    <property type="molecule type" value="Genomic_DNA"/>
</dbReference>
<dbReference type="Proteomes" id="UP000254467">
    <property type="component" value="Unassembled WGS sequence"/>
</dbReference>
<name>A0A376CL90_9CORY</name>
<dbReference type="GO" id="GO:0004803">
    <property type="term" value="F:transposase activity"/>
    <property type="evidence" value="ECO:0007669"/>
    <property type="project" value="InterPro"/>
</dbReference>
<reference evidence="5 14" key="1">
    <citation type="submission" date="2018-06" db="EMBL/GenBank/DDBJ databases">
        <authorList>
            <consortium name="Pathogen Informatics"/>
            <person name="Doyle S."/>
        </authorList>
    </citation>
    <scope>NUCLEOTIDE SEQUENCE [LARGE SCALE GENOMIC DNA]</scope>
    <source>
        <strain evidence="5 14">NCTC11862</strain>
    </source>
</reference>
<dbReference type="GO" id="GO:0006313">
    <property type="term" value="P:DNA transposition"/>
    <property type="evidence" value="ECO:0007669"/>
    <property type="project" value="InterPro"/>
</dbReference>
<dbReference type="GO" id="GO:0003677">
    <property type="term" value="F:DNA binding"/>
    <property type="evidence" value="ECO:0007669"/>
    <property type="project" value="InterPro"/>
</dbReference>
<dbReference type="STRING" id="35756.GCA_001044155_00507"/>
<dbReference type="EMBL" id="UFXQ01000001">
    <property type="protein sequence ID" value="STC70012.1"/>
    <property type="molecule type" value="Genomic_DNA"/>
</dbReference>
<dbReference type="Gene3D" id="1.10.10.10">
    <property type="entry name" value="Winged helix-like DNA-binding domain superfamily/Winged helix DNA-binding domain"/>
    <property type="match status" value="1"/>
</dbReference>
<dbReference type="InterPro" id="IPR002514">
    <property type="entry name" value="Transposase_8"/>
</dbReference>
<organism evidence="5 14">
    <name type="scientific">Corynebacterium pilosum</name>
    <dbReference type="NCBI Taxonomy" id="35756"/>
    <lineage>
        <taxon>Bacteria</taxon>
        <taxon>Bacillati</taxon>
        <taxon>Actinomycetota</taxon>
        <taxon>Actinomycetes</taxon>
        <taxon>Mycobacteriales</taxon>
        <taxon>Corynebacteriaceae</taxon>
        <taxon>Corynebacterium</taxon>
    </lineage>
</organism>
<dbReference type="EMBL" id="UFXQ01000001">
    <property type="protein sequence ID" value="STC69889.1"/>
    <property type="molecule type" value="Genomic_DNA"/>
</dbReference>
<dbReference type="EMBL" id="UFXQ01000001">
    <property type="protein sequence ID" value="STC69246.1"/>
    <property type="molecule type" value="Genomic_DNA"/>
</dbReference>
<protein>
    <submittedName>
        <fullName evidence="5">Transposase</fullName>
    </submittedName>
</protein>
<dbReference type="EMBL" id="UFXQ01000001">
    <property type="protein sequence ID" value="STC69140.1"/>
    <property type="molecule type" value="Genomic_DNA"/>
</dbReference>
<evidence type="ECO:0000313" key="3">
    <source>
        <dbReference type="EMBL" id="STC69091.1"/>
    </source>
</evidence>
<evidence type="ECO:0000313" key="2">
    <source>
        <dbReference type="EMBL" id="STC68039.1"/>
    </source>
</evidence>
<evidence type="ECO:0000313" key="14">
    <source>
        <dbReference type="Proteomes" id="UP000254467"/>
    </source>
</evidence>
<dbReference type="AlphaFoldDB" id="A0A376CL90"/>
<evidence type="ECO:0000313" key="10">
    <source>
        <dbReference type="EMBL" id="STC69889.1"/>
    </source>
</evidence>
<dbReference type="EMBL" id="UFXQ01000001">
    <property type="protein sequence ID" value="STC69782.1"/>
    <property type="molecule type" value="Genomic_DNA"/>
</dbReference>
<dbReference type="SUPFAM" id="SSF46689">
    <property type="entry name" value="Homeodomain-like"/>
    <property type="match status" value="1"/>
</dbReference>
<sequence length="103" mass="11866">MKKSYDPEFKTRAVRMVQQHREDYRSLTATCTAIGSELGVSRETLRNWVRQAEVDAGTAPGVTTEENEEMARLRKENKRLREANEILKKATVFFAGELDPRNH</sequence>
<dbReference type="EMBL" id="UFXQ01000001">
    <property type="protein sequence ID" value="STC69091.1"/>
    <property type="molecule type" value="Genomic_DNA"/>
</dbReference>
<evidence type="ECO:0000313" key="7">
    <source>
        <dbReference type="EMBL" id="STC69782.1"/>
    </source>
</evidence>
<dbReference type="PANTHER" id="PTHR33215:SF13">
    <property type="entry name" value="PROTEIN DISTAL ANTENNA"/>
    <property type="match status" value="1"/>
</dbReference>
<dbReference type="EMBL" id="UFXQ01000001">
    <property type="protein sequence ID" value="STC69849.1"/>
    <property type="molecule type" value="Genomic_DNA"/>
</dbReference>
<evidence type="ECO:0000313" key="11">
    <source>
        <dbReference type="EMBL" id="STC70012.1"/>
    </source>
</evidence>
<dbReference type="EMBL" id="UFXQ01000001">
    <property type="protein sequence ID" value="STC69492.1"/>
    <property type="molecule type" value="Genomic_DNA"/>
</dbReference>
<dbReference type="EMBL" id="UFXQ01000001">
    <property type="protein sequence ID" value="STC70335.1"/>
    <property type="molecule type" value="Genomic_DNA"/>
</dbReference>
<keyword evidence="14" id="KW-1185">Reference proteome</keyword>
<feature type="coiled-coil region" evidence="1">
    <location>
        <begin position="63"/>
        <end position="90"/>
    </location>
</feature>
<keyword evidence="1" id="KW-0175">Coiled coil</keyword>
<accession>A0A376CL90</accession>